<keyword evidence="4" id="KW-1185">Reference proteome</keyword>
<accession>A0A517QI77</accession>
<proteinExistence type="predicted"/>
<sequence precursor="true">MKNKSITRFTLTFTFALALFAGCSGSSTSSETTPEAQIAEDARQVENEERAQRELEAQ</sequence>
<dbReference type="RefSeq" id="WP_197441985.1">
    <property type="nucleotide sequence ID" value="NZ_CP036267.1"/>
</dbReference>
<dbReference type="EMBL" id="CP036267">
    <property type="protein sequence ID" value="QDT31348.1"/>
    <property type="molecule type" value="Genomic_DNA"/>
</dbReference>
<name>A0A517QI77_9PLAN</name>
<evidence type="ECO:0000313" key="4">
    <source>
        <dbReference type="Proteomes" id="UP000315724"/>
    </source>
</evidence>
<organism evidence="3 4">
    <name type="scientific">Thalassoglobus polymorphus</name>
    <dbReference type="NCBI Taxonomy" id="2527994"/>
    <lineage>
        <taxon>Bacteria</taxon>
        <taxon>Pseudomonadati</taxon>
        <taxon>Planctomycetota</taxon>
        <taxon>Planctomycetia</taxon>
        <taxon>Planctomycetales</taxon>
        <taxon>Planctomycetaceae</taxon>
        <taxon>Thalassoglobus</taxon>
    </lineage>
</organism>
<evidence type="ECO:0000256" key="1">
    <source>
        <dbReference type="SAM" id="MobiDB-lite"/>
    </source>
</evidence>
<keyword evidence="2" id="KW-0732">Signal</keyword>
<evidence type="ECO:0000313" key="3">
    <source>
        <dbReference type="EMBL" id="QDT31348.1"/>
    </source>
</evidence>
<feature type="signal peptide" evidence="2">
    <location>
        <begin position="1"/>
        <end position="29"/>
    </location>
</feature>
<evidence type="ECO:0000256" key="2">
    <source>
        <dbReference type="SAM" id="SignalP"/>
    </source>
</evidence>
<feature type="compositionally biased region" description="Basic and acidic residues" evidence="1">
    <location>
        <begin position="40"/>
        <end position="58"/>
    </location>
</feature>
<reference evidence="3 4" key="1">
    <citation type="submission" date="2019-02" db="EMBL/GenBank/DDBJ databases">
        <title>Deep-cultivation of Planctomycetes and their phenomic and genomic characterization uncovers novel biology.</title>
        <authorList>
            <person name="Wiegand S."/>
            <person name="Jogler M."/>
            <person name="Boedeker C."/>
            <person name="Pinto D."/>
            <person name="Vollmers J."/>
            <person name="Rivas-Marin E."/>
            <person name="Kohn T."/>
            <person name="Peeters S.H."/>
            <person name="Heuer A."/>
            <person name="Rast P."/>
            <person name="Oberbeckmann S."/>
            <person name="Bunk B."/>
            <person name="Jeske O."/>
            <person name="Meyerdierks A."/>
            <person name="Storesund J.E."/>
            <person name="Kallscheuer N."/>
            <person name="Luecker S."/>
            <person name="Lage O.M."/>
            <person name="Pohl T."/>
            <person name="Merkel B.J."/>
            <person name="Hornburger P."/>
            <person name="Mueller R.-W."/>
            <person name="Bruemmer F."/>
            <person name="Labrenz M."/>
            <person name="Spormann A.M."/>
            <person name="Op den Camp H."/>
            <person name="Overmann J."/>
            <person name="Amann R."/>
            <person name="Jetten M.S.M."/>
            <person name="Mascher T."/>
            <person name="Medema M.H."/>
            <person name="Devos D.P."/>
            <person name="Kaster A.-K."/>
            <person name="Ovreas L."/>
            <person name="Rohde M."/>
            <person name="Galperin M.Y."/>
            <person name="Jogler C."/>
        </authorList>
    </citation>
    <scope>NUCLEOTIDE SEQUENCE [LARGE SCALE GENOMIC DNA]</scope>
    <source>
        <strain evidence="3 4">Mal48</strain>
    </source>
</reference>
<feature type="compositionally biased region" description="Low complexity" evidence="1">
    <location>
        <begin position="24"/>
        <end position="33"/>
    </location>
</feature>
<protein>
    <submittedName>
        <fullName evidence="3">Uncharacterized protein</fullName>
    </submittedName>
</protein>
<feature type="region of interest" description="Disordered" evidence="1">
    <location>
        <begin position="24"/>
        <end position="58"/>
    </location>
</feature>
<feature type="chain" id="PRO_5021945063" evidence="2">
    <location>
        <begin position="30"/>
        <end position="58"/>
    </location>
</feature>
<dbReference type="AlphaFoldDB" id="A0A517QI77"/>
<gene>
    <name evidence="3" type="ORF">Mal48_05810</name>
</gene>
<dbReference type="Proteomes" id="UP000315724">
    <property type="component" value="Chromosome"/>
</dbReference>
<dbReference type="KEGG" id="tpol:Mal48_05810"/>
<dbReference type="PROSITE" id="PS51257">
    <property type="entry name" value="PROKAR_LIPOPROTEIN"/>
    <property type="match status" value="1"/>
</dbReference>